<dbReference type="InterPro" id="IPR029052">
    <property type="entry name" value="Metallo-depent_PP-like"/>
</dbReference>
<accession>A0A1H9FAL0</accession>
<dbReference type="AlphaFoldDB" id="A0A1H9FAL0"/>
<dbReference type="SUPFAM" id="SSF56300">
    <property type="entry name" value="Metallo-dependent phosphatases"/>
    <property type="match status" value="1"/>
</dbReference>
<keyword evidence="5" id="KW-0114">cAMP</keyword>
<keyword evidence="5" id="KW-0547">Nucleotide-binding</keyword>
<feature type="binding site" evidence="5">
    <location>
        <begin position="93"/>
        <end position="94"/>
    </location>
    <ligand>
        <name>AMP</name>
        <dbReference type="ChEBI" id="CHEBI:456215"/>
    </ligand>
</feature>
<evidence type="ECO:0000256" key="4">
    <source>
        <dbReference type="ARBA" id="ARBA00025742"/>
    </source>
</evidence>
<keyword evidence="2 5" id="KW-0378">Hydrolase</keyword>
<dbReference type="Gene3D" id="3.60.21.10">
    <property type="match status" value="1"/>
</dbReference>
<dbReference type="GO" id="GO:0004115">
    <property type="term" value="F:3',5'-cyclic-AMP phosphodiesterase activity"/>
    <property type="evidence" value="ECO:0007669"/>
    <property type="project" value="UniProtKB-UniRule"/>
</dbReference>
<evidence type="ECO:0000256" key="5">
    <source>
        <dbReference type="HAMAP-Rule" id="MF_00905"/>
    </source>
</evidence>
<feature type="binding site" evidence="5">
    <location>
        <position position="21"/>
    </location>
    <ligand>
        <name>Fe cation</name>
        <dbReference type="ChEBI" id="CHEBI:24875"/>
        <label>1</label>
    </ligand>
</feature>
<evidence type="ECO:0000313" key="8">
    <source>
        <dbReference type="Proteomes" id="UP000242515"/>
    </source>
</evidence>
<dbReference type="NCBIfam" id="NF008359">
    <property type="entry name" value="PRK11148.1"/>
    <property type="match status" value="1"/>
</dbReference>
<organism evidence="7 8">
    <name type="scientific">Rosenbergiella nectarea</name>
    <dbReference type="NCBI Taxonomy" id="988801"/>
    <lineage>
        <taxon>Bacteria</taxon>
        <taxon>Pseudomonadati</taxon>
        <taxon>Pseudomonadota</taxon>
        <taxon>Gammaproteobacteria</taxon>
        <taxon>Enterobacterales</taxon>
        <taxon>Erwiniaceae</taxon>
        <taxon>Rosenbergiella</taxon>
    </lineage>
</organism>
<dbReference type="PANTHER" id="PTHR42988:SF2">
    <property type="entry name" value="CYCLIC NUCLEOTIDE PHOSPHODIESTERASE CBUA0032-RELATED"/>
    <property type="match status" value="1"/>
</dbReference>
<dbReference type="CDD" id="cd07402">
    <property type="entry name" value="MPP_GpdQ"/>
    <property type="match status" value="1"/>
</dbReference>
<dbReference type="InterPro" id="IPR026575">
    <property type="entry name" value="GpdQ/CpdA-like"/>
</dbReference>
<gene>
    <name evidence="5" type="primary">cpdA</name>
    <name evidence="7" type="ORF">SAMN05216522_102236</name>
</gene>
<comment type="cofactor">
    <cofactor evidence="5">
        <name>Fe(2+)</name>
        <dbReference type="ChEBI" id="CHEBI:29033"/>
    </cofactor>
    <text evidence="5">Binds 2 Fe(2+) ions per subunit.</text>
</comment>
<dbReference type="InterPro" id="IPR004843">
    <property type="entry name" value="Calcineurin-like_PHP"/>
</dbReference>
<feature type="binding site" evidence="5">
    <location>
        <position position="23"/>
    </location>
    <ligand>
        <name>AMP</name>
        <dbReference type="ChEBI" id="CHEBI:456215"/>
    </ligand>
</feature>
<feature type="binding site" evidence="5">
    <location>
        <position position="204"/>
    </location>
    <ligand>
        <name>AMP</name>
        <dbReference type="ChEBI" id="CHEBI:456215"/>
    </ligand>
</feature>
<dbReference type="Proteomes" id="UP000242515">
    <property type="component" value="Unassembled WGS sequence"/>
</dbReference>
<feature type="binding site" evidence="5">
    <location>
        <position position="202"/>
    </location>
    <ligand>
        <name>Fe cation</name>
        <dbReference type="ChEBI" id="CHEBI:24875"/>
        <label>2</label>
    </ligand>
</feature>
<feature type="binding site" evidence="5">
    <location>
        <position position="63"/>
    </location>
    <ligand>
        <name>Fe cation</name>
        <dbReference type="ChEBI" id="CHEBI:24875"/>
        <label>2</label>
    </ligand>
</feature>
<feature type="binding site" evidence="5">
    <location>
        <position position="63"/>
    </location>
    <ligand>
        <name>Fe cation</name>
        <dbReference type="ChEBI" id="CHEBI:24875"/>
        <label>1</label>
    </ligand>
</feature>
<dbReference type="EC" id="3.1.4.53" evidence="5"/>
<dbReference type="InterPro" id="IPR046379">
    <property type="entry name" value="cAMP_phosphodiest_CpdA"/>
</dbReference>
<dbReference type="GO" id="GO:0046872">
    <property type="term" value="F:metal ion binding"/>
    <property type="evidence" value="ECO:0007669"/>
    <property type="project" value="UniProtKB-UniRule"/>
</dbReference>
<sequence length="274" mass="31129">MNSLVPEIADNRSIRLLQLTDMHLFKTPQESLLGVNTWQSYQAVIDAVIAEQRQIDLIIATGDLAQDHSPEAYHAFAKGIRRLQKPCVWLPGNHDFQPAMVKTLASEGVCDQKSVLLGDQWQLLLLDSQVHGVPHGLLSDYQLQWLGDALARHPQRHTIILLHHHPIPSGCTWLDTHSLRNSHQLAEVLQDYPLAKTVVCGHIHQEMDDLWQGRRVLSTPSTCVQFRPQCTGFTIDNQSPGWRWLELRPDGEVVTEVQRLFGPQFQPDFHSEGY</sequence>
<reference evidence="8" key="1">
    <citation type="submission" date="2016-10" db="EMBL/GenBank/DDBJ databases">
        <authorList>
            <person name="Varghese N."/>
            <person name="Submissions S."/>
        </authorList>
    </citation>
    <scope>NUCLEOTIDE SEQUENCE [LARGE SCALE GENOMIC DNA]</scope>
    <source>
        <strain evidence="8">8N4</strain>
    </source>
</reference>
<dbReference type="STRING" id="988801.SAMN05216522_102236"/>
<dbReference type="Pfam" id="PF00149">
    <property type="entry name" value="Metallophos"/>
    <property type="match status" value="1"/>
</dbReference>
<feature type="binding site" evidence="5">
    <location>
        <position position="23"/>
    </location>
    <ligand>
        <name>Fe cation</name>
        <dbReference type="ChEBI" id="CHEBI:24875"/>
        <label>1</label>
    </ligand>
</feature>
<proteinExistence type="inferred from homology"/>
<feature type="binding site" evidence="5">
    <location>
        <position position="93"/>
    </location>
    <ligand>
        <name>Fe cation</name>
        <dbReference type="ChEBI" id="CHEBI:24875"/>
        <label>2</label>
    </ligand>
</feature>
<comment type="catalytic activity">
    <reaction evidence="5">
        <text>3',5'-cyclic AMP + H2O = AMP + H(+)</text>
        <dbReference type="Rhea" id="RHEA:25277"/>
        <dbReference type="ChEBI" id="CHEBI:15377"/>
        <dbReference type="ChEBI" id="CHEBI:15378"/>
        <dbReference type="ChEBI" id="CHEBI:58165"/>
        <dbReference type="ChEBI" id="CHEBI:456215"/>
        <dbReference type="EC" id="3.1.4.53"/>
    </reaction>
</comment>
<dbReference type="EMBL" id="FOGC01000002">
    <property type="protein sequence ID" value="SEQ34960.1"/>
    <property type="molecule type" value="Genomic_DNA"/>
</dbReference>
<keyword evidence="1 5" id="KW-0479">Metal-binding</keyword>
<evidence type="ECO:0000259" key="6">
    <source>
        <dbReference type="Pfam" id="PF00149"/>
    </source>
</evidence>
<feature type="binding site" evidence="5">
    <location>
        <position position="163"/>
    </location>
    <ligand>
        <name>Fe cation</name>
        <dbReference type="ChEBI" id="CHEBI:24875"/>
        <label>2</label>
    </ligand>
</feature>
<feature type="binding site" evidence="5">
    <location>
        <position position="204"/>
    </location>
    <ligand>
        <name>Fe cation</name>
        <dbReference type="ChEBI" id="CHEBI:24875"/>
        <label>1</label>
    </ligand>
</feature>
<comment type="similarity">
    <text evidence="4 5">Belongs to the cyclic nucleotide phosphodiesterase class-III family.</text>
</comment>
<evidence type="ECO:0000313" key="7">
    <source>
        <dbReference type="EMBL" id="SEQ34960.1"/>
    </source>
</evidence>
<evidence type="ECO:0000256" key="2">
    <source>
        <dbReference type="ARBA" id="ARBA00022801"/>
    </source>
</evidence>
<evidence type="ECO:0000256" key="1">
    <source>
        <dbReference type="ARBA" id="ARBA00022723"/>
    </source>
</evidence>
<evidence type="ECO:0000256" key="3">
    <source>
        <dbReference type="ARBA" id="ARBA00023004"/>
    </source>
</evidence>
<dbReference type="GO" id="GO:0000166">
    <property type="term" value="F:nucleotide binding"/>
    <property type="evidence" value="ECO:0007669"/>
    <property type="project" value="UniProtKB-UniRule"/>
</dbReference>
<feature type="binding site" evidence="5">
    <location>
        <position position="63"/>
    </location>
    <ligand>
        <name>AMP</name>
        <dbReference type="ChEBI" id="CHEBI:456215"/>
    </ligand>
</feature>
<protein>
    <recommendedName>
        <fullName evidence="5">3',5'-cyclic adenosine monophosphate phosphodiesterase CpdA</fullName>
        <shortName evidence="5">3',5'-cyclic AMP phosphodiesterase</shortName>
        <shortName evidence="5">cAMP phosphodiesterase</shortName>
        <ecNumber evidence="5">3.1.4.53</ecNumber>
    </recommendedName>
</protein>
<dbReference type="RefSeq" id="WP_092673098.1">
    <property type="nucleotide sequence ID" value="NZ_FOGC01000002.1"/>
</dbReference>
<feature type="domain" description="Calcineurin-like phosphoesterase" evidence="6">
    <location>
        <begin position="14"/>
        <end position="205"/>
    </location>
</feature>
<comment type="function">
    <text evidence="5">Hydrolyzes cAMP to 5'-AMP. Plays an important regulatory role in modulating the intracellular concentration of cAMP, thereby influencing cAMP-dependent processes.</text>
</comment>
<name>A0A1H9FAL0_9GAMM</name>
<dbReference type="PANTHER" id="PTHR42988">
    <property type="entry name" value="PHOSPHOHYDROLASE"/>
    <property type="match status" value="1"/>
</dbReference>
<keyword evidence="8" id="KW-1185">Reference proteome</keyword>
<dbReference type="HAMAP" id="MF_00905">
    <property type="entry name" value="cAMP_phosphodiest_CpdA"/>
    <property type="match status" value="1"/>
</dbReference>
<keyword evidence="3 5" id="KW-0408">Iron</keyword>
<dbReference type="OrthoDB" id="9784378at2"/>
<dbReference type="InterPro" id="IPR050884">
    <property type="entry name" value="CNP_phosphodiesterase-III"/>
</dbReference>